<dbReference type="Proteomes" id="UP001149954">
    <property type="component" value="Unassembled WGS sequence"/>
</dbReference>
<proteinExistence type="predicted"/>
<dbReference type="OrthoDB" id="4424523at2759"/>
<keyword evidence="2" id="KW-1185">Reference proteome</keyword>
<evidence type="ECO:0000313" key="1">
    <source>
        <dbReference type="EMBL" id="KAJ5496762.1"/>
    </source>
</evidence>
<accession>A0A9X0C3K1</accession>
<reference evidence="1" key="2">
    <citation type="journal article" date="2023" name="IMA Fungus">
        <title>Comparative genomic study of the Penicillium genus elucidates a diverse pangenome and 15 lateral gene transfer events.</title>
        <authorList>
            <person name="Petersen C."/>
            <person name="Sorensen T."/>
            <person name="Nielsen M.R."/>
            <person name="Sondergaard T.E."/>
            <person name="Sorensen J.L."/>
            <person name="Fitzpatrick D.A."/>
            <person name="Frisvad J.C."/>
            <person name="Nielsen K.L."/>
        </authorList>
    </citation>
    <scope>NUCLEOTIDE SEQUENCE</scope>
    <source>
        <strain evidence="1">IBT 29495</strain>
    </source>
</reference>
<organism evidence="1 2">
    <name type="scientific">Penicillium fimorum</name>
    <dbReference type="NCBI Taxonomy" id="1882269"/>
    <lineage>
        <taxon>Eukaryota</taxon>
        <taxon>Fungi</taxon>
        <taxon>Dikarya</taxon>
        <taxon>Ascomycota</taxon>
        <taxon>Pezizomycotina</taxon>
        <taxon>Eurotiomycetes</taxon>
        <taxon>Eurotiomycetidae</taxon>
        <taxon>Eurotiales</taxon>
        <taxon>Aspergillaceae</taxon>
        <taxon>Penicillium</taxon>
    </lineage>
</organism>
<reference evidence="1" key="1">
    <citation type="submission" date="2022-12" db="EMBL/GenBank/DDBJ databases">
        <authorList>
            <person name="Petersen C."/>
        </authorList>
    </citation>
    <scope>NUCLEOTIDE SEQUENCE</scope>
    <source>
        <strain evidence="1">IBT 29495</strain>
    </source>
</reference>
<comment type="caution">
    <text evidence="1">The sequence shown here is derived from an EMBL/GenBank/DDBJ whole genome shotgun (WGS) entry which is preliminary data.</text>
</comment>
<evidence type="ECO:0000313" key="2">
    <source>
        <dbReference type="Proteomes" id="UP001149954"/>
    </source>
</evidence>
<dbReference type="EMBL" id="JAPWDS010000005">
    <property type="protein sequence ID" value="KAJ5496762.1"/>
    <property type="molecule type" value="Genomic_DNA"/>
</dbReference>
<gene>
    <name evidence="1" type="ORF">N7463_008749</name>
</gene>
<name>A0A9X0C3K1_9EURO</name>
<protein>
    <submittedName>
        <fullName evidence="1">Uncharacterized protein</fullName>
    </submittedName>
</protein>
<sequence length="63" mass="6898">MVDQEALEFVLNSDPDAIGETGFVRLVYGEWETEVDEDGNESVDLEEELGSLGGYIQEDVGGM</sequence>
<dbReference type="AlphaFoldDB" id="A0A9X0C3K1"/>